<dbReference type="Proteomes" id="UP001153365">
    <property type="component" value="Unassembled WGS sequence"/>
</dbReference>
<dbReference type="GO" id="GO:0000155">
    <property type="term" value="F:phosphorelay sensor kinase activity"/>
    <property type="evidence" value="ECO:0007669"/>
    <property type="project" value="TreeGrafter"/>
</dbReference>
<dbReference type="CDD" id="cd17546">
    <property type="entry name" value="REC_hyHK_CKI1_RcsC-like"/>
    <property type="match status" value="1"/>
</dbReference>
<keyword evidence="11" id="KW-1185">Reference proteome</keyword>
<evidence type="ECO:0000256" key="4">
    <source>
        <dbReference type="ARBA" id="ARBA00022777"/>
    </source>
</evidence>
<dbReference type="GO" id="GO:0005886">
    <property type="term" value="C:plasma membrane"/>
    <property type="evidence" value="ECO:0007669"/>
    <property type="project" value="TreeGrafter"/>
</dbReference>
<dbReference type="GO" id="GO:0009927">
    <property type="term" value="F:histidine phosphotransfer kinase activity"/>
    <property type="evidence" value="ECO:0007669"/>
    <property type="project" value="TreeGrafter"/>
</dbReference>
<dbReference type="Gene3D" id="3.40.50.2300">
    <property type="match status" value="1"/>
</dbReference>
<keyword evidence="6" id="KW-0175">Coiled coil</keyword>
<dbReference type="PANTHER" id="PTHR43047">
    <property type="entry name" value="TWO-COMPONENT HISTIDINE PROTEIN KINASE"/>
    <property type="match status" value="1"/>
</dbReference>
<keyword evidence="5" id="KW-0597">Phosphoprotein</keyword>
<feature type="domain" description="Response regulatory" evidence="9">
    <location>
        <begin position="623"/>
        <end position="744"/>
    </location>
</feature>
<dbReference type="Gene3D" id="3.30.565.10">
    <property type="entry name" value="Histidine kinase-like ATPase, C-terminal domain"/>
    <property type="match status" value="1"/>
</dbReference>
<keyword evidence="4" id="KW-0418">Kinase</keyword>
<proteinExistence type="predicted"/>
<keyword evidence="3" id="KW-0808">Transferase</keyword>
<evidence type="ECO:0000256" key="6">
    <source>
        <dbReference type="SAM" id="Coils"/>
    </source>
</evidence>
<dbReference type="SMART" id="SM00448">
    <property type="entry name" value="REC"/>
    <property type="match status" value="1"/>
</dbReference>
<dbReference type="InterPro" id="IPR036890">
    <property type="entry name" value="HATPase_C_sf"/>
</dbReference>
<evidence type="ECO:0000313" key="10">
    <source>
        <dbReference type="EMBL" id="CAH7671029.1"/>
    </source>
</evidence>
<dbReference type="PANTHER" id="PTHR43047:SF66">
    <property type="entry name" value="HISKA"/>
    <property type="match status" value="1"/>
</dbReference>
<gene>
    <name evidence="10" type="ORF">PPACK8108_LOCUS5779</name>
</gene>
<dbReference type="EC" id="2.7.13.3" evidence="2"/>
<sequence>MKDSTIKNNEIRPSRVNLRNLVGNLSSQISVNLINFDPLKIGKNSSRQNFSSKISDHNFRNSFLSFSSSTSSSINSSSESGVDLIVSVSDSVPQYILIDKPYLLRILVNILSNSFKFTKSGYVMIDLDFKYTTLSTSEKSAQNDGDHLKHNSKTNKHREGCDNDFNGLNELNKDLVITVQDTGIGIPEAFKKDMFKPFKQAYSDISKEHKGTGLGLSICKALVEKLNGTITVESVEGEGSTFVIKLPIQNQNLISQSNFFSESPRSLSPSGSSLSSTRSDTYETPLKICVGLSQEKTESKVVEIFKKFGHNSLGFYTDFNQNQERFQKEVFDLVITDLKSLQSSVELRSLVKYNQSNLKSPRAHAGTQSTKLTDQKSSCSIPELEPIVSFSELKQRDRDESLRRRRHPIYYLTCSNPWLQSEFETFKGATNVRRLRSLGIVPHLILRNFSNQNRGRDEMNEINMSVDDGAEEDNEEIDNCSRVSSGTSQVSSPITPKSFQFDNIEILSAATRPPRSRSVESMKTPGRVLGLKSPSPPQFQNNHYPYLCLVNQEEFPSSRSRERSENKVGRVSTIVEYPMKTNFLPISDEEQQVVNEVQEEQEAEEEEEAERIRRINKVRNPKRILVVDDNELNLRLMRFNLKHLGYQKIYLAKDGFKALEMIDESRFDLILMDCEMPGISGLEVTEIIRSKIDNPNSKVPILAITANSVKPECNKVPDRFSRFRNIIPTGTIQEGVEEESYNEGGIEFNVDVKDSDFFEENKGDDDLSYKFGKLNEYLVKPVKINGKMANFLKKYCCL</sequence>
<dbReference type="PROSITE" id="PS50110">
    <property type="entry name" value="RESPONSE_REGULATORY"/>
    <property type="match status" value="1"/>
</dbReference>
<feature type="region of interest" description="Disordered" evidence="7">
    <location>
        <begin position="140"/>
        <end position="160"/>
    </location>
</feature>
<dbReference type="SUPFAM" id="SSF55874">
    <property type="entry name" value="ATPase domain of HSP90 chaperone/DNA topoisomerase II/histidine kinase"/>
    <property type="match status" value="1"/>
</dbReference>
<dbReference type="SUPFAM" id="SSF52172">
    <property type="entry name" value="CheY-like"/>
    <property type="match status" value="1"/>
</dbReference>
<dbReference type="PRINTS" id="PR00344">
    <property type="entry name" value="BCTRLSENSOR"/>
</dbReference>
<dbReference type="InterPro" id="IPR001789">
    <property type="entry name" value="Sig_transdc_resp-reg_receiver"/>
</dbReference>
<accession>A0AAV0ARD7</accession>
<protein>
    <recommendedName>
        <fullName evidence="2">histidine kinase</fullName>
        <ecNumber evidence="2">2.7.13.3</ecNumber>
    </recommendedName>
</protein>
<evidence type="ECO:0000256" key="5">
    <source>
        <dbReference type="PROSITE-ProRule" id="PRU00169"/>
    </source>
</evidence>
<dbReference type="InterPro" id="IPR004358">
    <property type="entry name" value="Sig_transdc_His_kin-like_C"/>
</dbReference>
<reference evidence="10" key="1">
    <citation type="submission" date="2022-06" db="EMBL/GenBank/DDBJ databases">
        <authorList>
            <consortium name="SYNGENTA / RWTH Aachen University"/>
        </authorList>
    </citation>
    <scope>NUCLEOTIDE SEQUENCE</scope>
</reference>
<feature type="coiled-coil region" evidence="6">
    <location>
        <begin position="586"/>
        <end position="615"/>
    </location>
</feature>
<dbReference type="InterPro" id="IPR005467">
    <property type="entry name" value="His_kinase_dom"/>
</dbReference>
<evidence type="ECO:0000259" key="9">
    <source>
        <dbReference type="PROSITE" id="PS50110"/>
    </source>
</evidence>
<name>A0AAV0ARD7_PHAPC</name>
<dbReference type="PROSITE" id="PS50109">
    <property type="entry name" value="HIS_KIN"/>
    <property type="match status" value="1"/>
</dbReference>
<dbReference type="Pfam" id="PF00072">
    <property type="entry name" value="Response_reg"/>
    <property type="match status" value="1"/>
</dbReference>
<evidence type="ECO:0000256" key="7">
    <source>
        <dbReference type="SAM" id="MobiDB-lite"/>
    </source>
</evidence>
<dbReference type="InterPro" id="IPR003594">
    <property type="entry name" value="HATPase_dom"/>
</dbReference>
<organism evidence="10 11">
    <name type="scientific">Phakopsora pachyrhizi</name>
    <name type="common">Asian soybean rust disease fungus</name>
    <dbReference type="NCBI Taxonomy" id="170000"/>
    <lineage>
        <taxon>Eukaryota</taxon>
        <taxon>Fungi</taxon>
        <taxon>Dikarya</taxon>
        <taxon>Basidiomycota</taxon>
        <taxon>Pucciniomycotina</taxon>
        <taxon>Pucciniomycetes</taxon>
        <taxon>Pucciniales</taxon>
        <taxon>Phakopsoraceae</taxon>
        <taxon>Phakopsora</taxon>
    </lineage>
</organism>
<comment type="caution">
    <text evidence="10">The sequence shown here is derived from an EMBL/GenBank/DDBJ whole genome shotgun (WGS) entry which is preliminary data.</text>
</comment>
<feature type="domain" description="Histidine kinase" evidence="8">
    <location>
        <begin position="77"/>
        <end position="250"/>
    </location>
</feature>
<dbReference type="Pfam" id="PF02518">
    <property type="entry name" value="HATPase_c"/>
    <property type="match status" value="1"/>
</dbReference>
<evidence type="ECO:0000256" key="1">
    <source>
        <dbReference type="ARBA" id="ARBA00000085"/>
    </source>
</evidence>
<dbReference type="SMART" id="SM00387">
    <property type="entry name" value="HATPase_c"/>
    <property type="match status" value="1"/>
</dbReference>
<comment type="catalytic activity">
    <reaction evidence="1">
        <text>ATP + protein L-histidine = ADP + protein N-phospho-L-histidine.</text>
        <dbReference type="EC" id="2.7.13.3"/>
    </reaction>
</comment>
<dbReference type="AlphaFoldDB" id="A0AAV0ARD7"/>
<evidence type="ECO:0000256" key="2">
    <source>
        <dbReference type="ARBA" id="ARBA00012438"/>
    </source>
</evidence>
<dbReference type="EMBL" id="CALTRL010001116">
    <property type="protein sequence ID" value="CAH7671029.1"/>
    <property type="molecule type" value="Genomic_DNA"/>
</dbReference>
<evidence type="ECO:0000256" key="3">
    <source>
        <dbReference type="ARBA" id="ARBA00022679"/>
    </source>
</evidence>
<feature type="modified residue" description="4-aspartylphosphate" evidence="5">
    <location>
        <position position="673"/>
    </location>
</feature>
<dbReference type="InterPro" id="IPR011006">
    <property type="entry name" value="CheY-like_superfamily"/>
</dbReference>
<evidence type="ECO:0000313" key="11">
    <source>
        <dbReference type="Proteomes" id="UP001153365"/>
    </source>
</evidence>
<evidence type="ECO:0000259" key="8">
    <source>
        <dbReference type="PROSITE" id="PS50109"/>
    </source>
</evidence>